<proteinExistence type="predicted"/>
<dbReference type="EMBL" id="SRLO01002158">
    <property type="protein sequence ID" value="TNN33697.1"/>
    <property type="molecule type" value="Genomic_DNA"/>
</dbReference>
<sequence>MNAKRVVGEETPSRVPADADIPTYLFQPDYTAEEMQNRSARLRDRTPFITTARAGGESVTNVFYFNAFQNVTSLKHEL</sequence>
<gene>
    <name evidence="1" type="ORF">EYF80_056138</name>
</gene>
<dbReference type="AlphaFoldDB" id="A0A4Z2EXM7"/>
<protein>
    <submittedName>
        <fullName evidence="1">Uncharacterized protein</fullName>
    </submittedName>
</protein>
<name>A0A4Z2EXM7_9TELE</name>
<comment type="caution">
    <text evidence="1">The sequence shown here is derived from an EMBL/GenBank/DDBJ whole genome shotgun (WGS) entry which is preliminary data.</text>
</comment>
<accession>A0A4Z2EXM7</accession>
<organism evidence="1 2">
    <name type="scientific">Liparis tanakae</name>
    <name type="common">Tanaka's snailfish</name>
    <dbReference type="NCBI Taxonomy" id="230148"/>
    <lineage>
        <taxon>Eukaryota</taxon>
        <taxon>Metazoa</taxon>
        <taxon>Chordata</taxon>
        <taxon>Craniata</taxon>
        <taxon>Vertebrata</taxon>
        <taxon>Euteleostomi</taxon>
        <taxon>Actinopterygii</taxon>
        <taxon>Neopterygii</taxon>
        <taxon>Teleostei</taxon>
        <taxon>Neoteleostei</taxon>
        <taxon>Acanthomorphata</taxon>
        <taxon>Eupercaria</taxon>
        <taxon>Perciformes</taxon>
        <taxon>Cottioidei</taxon>
        <taxon>Cottales</taxon>
        <taxon>Liparidae</taxon>
        <taxon>Liparis</taxon>
    </lineage>
</organism>
<evidence type="ECO:0000313" key="1">
    <source>
        <dbReference type="EMBL" id="TNN33697.1"/>
    </source>
</evidence>
<reference evidence="1 2" key="1">
    <citation type="submission" date="2019-03" db="EMBL/GenBank/DDBJ databases">
        <title>First draft genome of Liparis tanakae, snailfish: a comprehensive survey of snailfish specific genes.</title>
        <authorList>
            <person name="Kim W."/>
            <person name="Song I."/>
            <person name="Jeong J.-H."/>
            <person name="Kim D."/>
            <person name="Kim S."/>
            <person name="Ryu S."/>
            <person name="Song J.Y."/>
            <person name="Lee S.K."/>
        </authorList>
    </citation>
    <scope>NUCLEOTIDE SEQUENCE [LARGE SCALE GENOMIC DNA]</scope>
    <source>
        <tissue evidence="1">Muscle</tissue>
    </source>
</reference>
<evidence type="ECO:0000313" key="2">
    <source>
        <dbReference type="Proteomes" id="UP000314294"/>
    </source>
</evidence>
<keyword evidence="2" id="KW-1185">Reference proteome</keyword>
<dbReference type="Proteomes" id="UP000314294">
    <property type="component" value="Unassembled WGS sequence"/>
</dbReference>